<evidence type="ECO:0000313" key="3">
    <source>
        <dbReference type="Proteomes" id="UP000076858"/>
    </source>
</evidence>
<name>A0A164T530_9CRUS</name>
<dbReference type="STRING" id="35525.A0A164T530"/>
<comment type="caution">
    <text evidence="2">The sequence shown here is derived from an EMBL/GenBank/DDBJ whole genome shotgun (WGS) entry which is preliminary data.</text>
</comment>
<dbReference type="PANTHER" id="PTHR33173">
    <property type="match status" value="1"/>
</dbReference>
<gene>
    <name evidence="2" type="ORF">APZ42_025385</name>
</gene>
<organism evidence="2 3">
    <name type="scientific">Daphnia magna</name>
    <dbReference type="NCBI Taxonomy" id="35525"/>
    <lineage>
        <taxon>Eukaryota</taxon>
        <taxon>Metazoa</taxon>
        <taxon>Ecdysozoa</taxon>
        <taxon>Arthropoda</taxon>
        <taxon>Crustacea</taxon>
        <taxon>Branchiopoda</taxon>
        <taxon>Diplostraca</taxon>
        <taxon>Cladocera</taxon>
        <taxon>Anomopoda</taxon>
        <taxon>Daphniidae</taxon>
        <taxon>Daphnia</taxon>
    </lineage>
</organism>
<accession>A0A164T530</accession>
<dbReference type="EMBL" id="LRGB01001871">
    <property type="protein sequence ID" value="KZS10202.1"/>
    <property type="molecule type" value="Genomic_DNA"/>
</dbReference>
<feature type="region of interest" description="Disordered" evidence="1">
    <location>
        <begin position="464"/>
        <end position="484"/>
    </location>
</feature>
<dbReference type="OrthoDB" id="10053749at2759"/>
<sequence>MVLAFKQQELKNPFSVHQESEVDTPYLLKRMMSQAISETSKEKKGCSYNDSVLLDFSLSIWNLGERHSYEIIYDNMPGVFPSPTRIQGKLAKYNSSCVPVSHLGVIYLETLLDIIKENNYSKKVPVSEKATAIISKREYHSWYNSIPGGSLPLEETGLPDPDGGVAPLAMDIIQYFKFYPAAIGTFVSNNKMTSRDVKRKHAFINKRFKEAGLERVISGSDGDTREMKFMLQHLGFSTCLSNLPHSKNSDEYRFFKLCPGLACNILETDFRSKEKTLIRQGLLIRNFVLNSASNFNFFLLFFYSGNLTLVDKMNFDAAERISKPEVRQLLDEVWKGDADGTSFYLEIMYLVTSSFLDKTLRPLERINRIWTVVFSLRYWRLWLSRAKDQVIYHHVEQKKNRTGCSREALIGTTLPSDEDIANELKKCQQIAKQKMNKLGVILTGKDVTNFSFCPSYGQQITKNTFRDNDLEESDDEENPLDDDSSDEIFDSYDLQVLHSLHQVNFRDFSKRLSAQSVAIPLSLENQSSERTSVGAAAKVAPSAFVKISDSEANVRIVQKKTVCWFLESGLKKISNDRILRVRQLATFVDVRKLIVN</sequence>
<dbReference type="Proteomes" id="UP000076858">
    <property type="component" value="Unassembled WGS sequence"/>
</dbReference>
<reference evidence="2 3" key="1">
    <citation type="submission" date="2016-03" db="EMBL/GenBank/DDBJ databases">
        <title>EvidentialGene: Evidence-directed Construction of Genes on Genomes.</title>
        <authorList>
            <person name="Gilbert D.G."/>
            <person name="Choi J.-H."/>
            <person name="Mockaitis K."/>
            <person name="Colbourne J."/>
            <person name="Pfrender M."/>
        </authorList>
    </citation>
    <scope>NUCLEOTIDE SEQUENCE [LARGE SCALE GENOMIC DNA]</scope>
    <source>
        <strain evidence="2 3">Xinb3</strain>
        <tissue evidence="2">Complete organism</tissue>
    </source>
</reference>
<keyword evidence="3" id="KW-1185">Reference proteome</keyword>
<dbReference type="PANTHER" id="PTHR33173:SF2">
    <property type="entry name" value="MYND-TYPE DOMAIN-CONTAINING PROTEIN"/>
    <property type="match status" value="1"/>
</dbReference>
<feature type="compositionally biased region" description="Acidic residues" evidence="1">
    <location>
        <begin position="469"/>
        <end position="484"/>
    </location>
</feature>
<evidence type="ECO:0000256" key="1">
    <source>
        <dbReference type="SAM" id="MobiDB-lite"/>
    </source>
</evidence>
<protein>
    <submittedName>
        <fullName evidence="2">Uncharacterized protein</fullName>
    </submittedName>
</protein>
<proteinExistence type="predicted"/>
<dbReference type="AlphaFoldDB" id="A0A164T530"/>
<evidence type="ECO:0000313" key="2">
    <source>
        <dbReference type="EMBL" id="KZS10202.1"/>
    </source>
</evidence>